<dbReference type="Pfam" id="PF21089">
    <property type="entry name" value="PKS_DH_N"/>
    <property type="match status" value="2"/>
</dbReference>
<dbReference type="InterPro" id="IPR014030">
    <property type="entry name" value="Ketoacyl_synth_N"/>
</dbReference>
<dbReference type="InterPro" id="IPR036291">
    <property type="entry name" value="NAD(P)-bd_dom_sf"/>
</dbReference>
<evidence type="ECO:0000256" key="3">
    <source>
        <dbReference type="ARBA" id="ARBA00022450"/>
    </source>
</evidence>
<dbReference type="SUPFAM" id="SSF47336">
    <property type="entry name" value="ACP-like"/>
    <property type="match status" value="4"/>
</dbReference>
<dbReference type="InterPro" id="IPR054079">
    <property type="entry name" value="RhiE_branching_dom"/>
</dbReference>
<feature type="domain" description="Carrier" evidence="12">
    <location>
        <begin position="3037"/>
        <end position="3110"/>
    </location>
</feature>
<evidence type="ECO:0000256" key="7">
    <source>
        <dbReference type="ARBA" id="ARBA00022737"/>
    </source>
</evidence>
<evidence type="ECO:0000256" key="8">
    <source>
        <dbReference type="ARBA" id="ARBA00054155"/>
    </source>
</evidence>
<dbReference type="Pfam" id="PF08659">
    <property type="entry name" value="KR"/>
    <property type="match status" value="2"/>
</dbReference>
<feature type="domain" description="Carrier" evidence="12">
    <location>
        <begin position="326"/>
        <end position="404"/>
    </location>
</feature>
<evidence type="ECO:0000256" key="6">
    <source>
        <dbReference type="ARBA" id="ARBA00022679"/>
    </source>
</evidence>
<evidence type="ECO:0000256" key="11">
    <source>
        <dbReference type="SAM" id="MobiDB-lite"/>
    </source>
</evidence>
<feature type="region of interest" description="N-terminal hotdog fold" evidence="9">
    <location>
        <begin position="2282"/>
        <end position="2406"/>
    </location>
</feature>
<dbReference type="Gene3D" id="3.40.50.720">
    <property type="entry name" value="NAD(P)-binding Rossmann-like Domain"/>
    <property type="match status" value="2"/>
</dbReference>
<dbReference type="InterPro" id="IPR014031">
    <property type="entry name" value="Ketoacyl_synth_C"/>
</dbReference>
<evidence type="ECO:0007829" key="18">
    <source>
        <dbReference type="PDB" id="8OII"/>
    </source>
</evidence>
<dbReference type="GO" id="GO:0005737">
    <property type="term" value="C:cytoplasm"/>
    <property type="evidence" value="ECO:0007669"/>
    <property type="project" value="UniProtKB-SubCell"/>
</dbReference>
<dbReference type="InterPro" id="IPR020807">
    <property type="entry name" value="PKS_DH"/>
</dbReference>
<comment type="caution">
    <text evidence="9">Lacks conserved residue(s) required for the propagation of feature annotation.</text>
</comment>
<dbReference type="SMART" id="SM00822">
    <property type="entry name" value="PKS_KR"/>
    <property type="match status" value="2"/>
</dbReference>
<keyword evidence="18" id="KW-0002">3D-structure</keyword>
<dbReference type="CDD" id="cd08953">
    <property type="entry name" value="KR_2_SDR_x"/>
    <property type="match status" value="1"/>
</dbReference>
<dbReference type="InterPro" id="IPR016039">
    <property type="entry name" value="Thiolase-like"/>
</dbReference>
<dbReference type="PDB" id="8OII">
    <property type="method" value="EM"/>
    <property type="resolution" value="2.84 A"/>
    <property type="chains" value="A/B=3181-4102, A/B=4150-4221"/>
</dbReference>
<protein>
    <submittedName>
        <fullName evidence="15">Polyketide synthase domain protein RhiE</fullName>
    </submittedName>
    <submittedName>
        <fullName evidence="16">Rhizoxin synthesis polyketide synthase RhiE</fullName>
    </submittedName>
</protein>
<feature type="domain" description="Carrier" evidence="12">
    <location>
        <begin position="1558"/>
        <end position="1635"/>
    </location>
</feature>
<dbReference type="EMBL" id="PRDW01000007">
    <property type="protein sequence ID" value="PPB83498.1"/>
    <property type="molecule type" value="Genomic_DNA"/>
</dbReference>
<dbReference type="CDD" id="cd00833">
    <property type="entry name" value="PKS"/>
    <property type="match status" value="3"/>
</dbReference>
<keyword evidence="17" id="KW-1185">Reference proteome</keyword>
<keyword evidence="6" id="KW-0808">Transferase</keyword>
<dbReference type="GO" id="GO:0031177">
    <property type="term" value="F:phosphopantetheine binding"/>
    <property type="evidence" value="ECO:0007669"/>
    <property type="project" value="InterPro"/>
</dbReference>
<feature type="region of interest" description="C-terminal hotdog fold" evidence="9">
    <location>
        <begin position="171"/>
        <end position="315"/>
    </location>
</feature>
<dbReference type="InterPro" id="IPR049552">
    <property type="entry name" value="PKS_DH_N"/>
</dbReference>
<dbReference type="Pfam" id="PF22336">
    <property type="entry name" value="RhiE-like_linker"/>
    <property type="match status" value="2"/>
</dbReference>
<dbReference type="InterPro" id="IPR042104">
    <property type="entry name" value="PKS_dehydratase_sf"/>
</dbReference>
<dbReference type="Gene3D" id="3.40.47.10">
    <property type="match status" value="3"/>
</dbReference>
<feature type="domain" description="Ketosynthase family 3 (KS3)" evidence="13">
    <location>
        <begin position="464"/>
        <end position="886"/>
    </location>
</feature>
<dbReference type="SMART" id="SM01294">
    <property type="entry name" value="PKS_PP_betabranch"/>
    <property type="match status" value="1"/>
</dbReference>
<dbReference type="InterPro" id="IPR049900">
    <property type="entry name" value="PKS_mFAS_DH"/>
</dbReference>
<evidence type="ECO:0000259" key="13">
    <source>
        <dbReference type="PROSITE" id="PS52004"/>
    </source>
</evidence>
<dbReference type="InterPro" id="IPR009081">
    <property type="entry name" value="PP-bd_ACP"/>
</dbReference>
<dbReference type="GO" id="GO:0004312">
    <property type="term" value="F:fatty acid synthase activity"/>
    <property type="evidence" value="ECO:0007669"/>
    <property type="project" value="TreeGrafter"/>
</dbReference>
<evidence type="ECO:0000313" key="16">
    <source>
        <dbReference type="EMBL" id="PPB83498.1"/>
    </source>
</evidence>
<dbReference type="InterPro" id="IPR054514">
    <property type="entry name" value="RhiE-like_linker"/>
</dbReference>
<evidence type="ECO:0000313" key="15">
    <source>
        <dbReference type="EMBL" id="CCJ27873.1"/>
    </source>
</evidence>
<dbReference type="Pfam" id="PF00550">
    <property type="entry name" value="PP-binding"/>
    <property type="match status" value="4"/>
</dbReference>
<evidence type="ECO:0000256" key="4">
    <source>
        <dbReference type="ARBA" id="ARBA00022490"/>
    </source>
</evidence>
<feature type="region of interest" description="Disordered" evidence="11">
    <location>
        <begin position="3010"/>
        <end position="3031"/>
    </location>
</feature>
<dbReference type="SMART" id="SM00825">
    <property type="entry name" value="PKS_KS"/>
    <property type="match status" value="3"/>
</dbReference>
<organism evidence="15">
    <name type="scientific">Mycetohabitans endofungorum</name>
    <dbReference type="NCBI Taxonomy" id="417203"/>
    <lineage>
        <taxon>Bacteria</taxon>
        <taxon>Pseudomonadati</taxon>
        <taxon>Pseudomonadota</taxon>
        <taxon>Betaproteobacteria</taxon>
        <taxon>Burkholderiales</taxon>
        <taxon>Burkholderiaceae</taxon>
        <taxon>Mycetohabitans</taxon>
    </lineage>
</organism>
<dbReference type="SUPFAM" id="SSF53901">
    <property type="entry name" value="Thiolase-like"/>
    <property type="match status" value="3"/>
</dbReference>
<keyword evidence="10" id="KW-0175">Coiled coil</keyword>
<evidence type="ECO:0000256" key="10">
    <source>
        <dbReference type="SAM" id="Coils"/>
    </source>
</evidence>
<dbReference type="Gene3D" id="3.10.129.110">
    <property type="entry name" value="Polyketide synthase dehydratase"/>
    <property type="match status" value="3"/>
</dbReference>
<keyword evidence="4" id="KW-0963">Cytoplasm</keyword>
<dbReference type="SMR" id="I7LFI3"/>
<feature type="active site" description="Proton acceptor; for dehydratase activity" evidence="9">
    <location>
        <position position="2311"/>
    </location>
</feature>
<dbReference type="InterPro" id="IPR006162">
    <property type="entry name" value="Ppantetheine_attach_site"/>
</dbReference>
<feature type="domain" description="Ketosynthase family 3 (KS3)" evidence="13">
    <location>
        <begin position="3191"/>
        <end position="3627"/>
    </location>
</feature>
<reference evidence="18" key="3">
    <citation type="submission" date="2023-03" db="PDB data bank">
        <title>Structural Analysis of a Chain-Branching Polyketide Synthase Module.</title>
        <authorList>
            <person name="Dell M."/>
            <person name="Tran M.A."/>
            <person name="Capper M.J."/>
            <person name="Sundaram S."/>
            <person name="Fiedler J."/>
            <person name="Koehnke J."/>
            <person name="Hellmich U."/>
            <person name="Hertwick C."/>
        </authorList>
    </citation>
    <scope>STRUCTURE BY ELECTRON MICROSCOPY (2.84 ANGSTROMS) OF 3181-4102 AND 4150-4221</scope>
</reference>
<dbReference type="PROSITE" id="PS00012">
    <property type="entry name" value="PHOSPHOPANTETHEINE"/>
    <property type="match status" value="2"/>
</dbReference>
<dbReference type="InterPro" id="IPR057326">
    <property type="entry name" value="KR_dom"/>
</dbReference>
<comment type="subcellular location">
    <subcellularLocation>
        <location evidence="1">Cytoplasm</location>
    </subcellularLocation>
</comment>
<dbReference type="OrthoDB" id="9778690at2"/>
<feature type="active site" description="Proton donor; for dehydratase activity" evidence="9">
    <location>
        <position position="2483"/>
    </location>
</feature>
<dbReference type="Gene3D" id="1.10.1200.10">
    <property type="entry name" value="ACP-like"/>
    <property type="match status" value="4"/>
</dbReference>
<gene>
    <name evidence="15" type="primary">rhiE</name>
    <name evidence="16" type="ORF">B0O95_10712</name>
</gene>
<dbReference type="GO" id="GO:0005886">
    <property type="term" value="C:plasma membrane"/>
    <property type="evidence" value="ECO:0007669"/>
    <property type="project" value="TreeGrafter"/>
</dbReference>
<dbReference type="GO" id="GO:0004315">
    <property type="term" value="F:3-oxoacyl-[acyl-carrier-protein] synthase activity"/>
    <property type="evidence" value="ECO:0007669"/>
    <property type="project" value="InterPro"/>
</dbReference>
<dbReference type="Gene3D" id="1.10.1240.100">
    <property type="match status" value="3"/>
</dbReference>
<dbReference type="PANTHER" id="PTHR43775">
    <property type="entry name" value="FATTY ACID SYNTHASE"/>
    <property type="match status" value="1"/>
</dbReference>
<dbReference type="InterPro" id="IPR036736">
    <property type="entry name" value="ACP-like_sf"/>
</dbReference>
<dbReference type="PROSITE" id="PS00606">
    <property type="entry name" value="KS3_1"/>
    <property type="match status" value="2"/>
</dbReference>
<sequence>MDSQIRVLHRKIQREEISVEEAAREFEKIRASYRRDQAERVIQAPPAIENPIAAAVYHYDERYLKDHQFNQQRILLGLTYASLALEYGLGQLAEGEALRLKKLTFAAPVALAEGERLEVAIRATQRDGRVFEAVCRHSPAAPWQPRASGELSAVAAQRRQVDLSKLMADMTAVEPLASIYQISEQIHIGDSYRTLKALYQRQDDGEALSQITLAVSEDADSRHYSLHPLLINSAFLTVIPLLASEQLDSNFIPFGVKSLVLHRGQAPTTGWIHTKLVKNSGELVLFDAQLYDDEGVLVAEFSGCSLKRLRGSHLVDDKARRDSETVCSREGIEDYLLTQLQALGVKQIGKKQCHRNLMELGLESLQLVNLASRLESAAAIELEPTIFFEYPSVAELATFLWQEHKAAFMPLLAKRSETTDVAPVKASGAVPVRESDAVPIVETGAVHECVAHESPRAGSGGDRQQDIAIIGMQGQFGEAGDLDQFWQNIWQDRELIKEVPTDHWDVAPWFDADPEAHDKTYSKWGSFIDDVDKFDADFFHMSRREAQWMDPQVRLLLQSTYAAAENAGVIRQLRGSRTGVFIGSCFNEYVDKITELGLPMDPYIATGSGVIAANRISFWFDFKGPSLMFNTACSSSLVALHAACVSLRNGECEMAFVGGSNLLLSSWHYRYFSAIRALSPTGRCHTFDAQADGYVPGECVAMLLLKPLSKALADGDPIHGIIKGSAALHGGYTPSLTAPSVAGEENVIVHAWQDAGIDPRSLSYIEAHGTGTKLGDPIEINALKRAFARYTDDRGFCHIGSVKANIGHTEGAAGIAGVIKVLQQMKHHKLPALGHFKQQNPHIKLDDSPLVIDREGCDWPEQCAPRRAGISSFGFSGTNAHVVLQEYCEQREFAAHRGEMVLVPLSARNAPRLKEQAARLLAHVAQHTPDLAALAYTLQTGREAMAARAIFMVDSLEQLRRQLQAWIAGEPGVDFGVANMTAEEAVVAGDLRQLAARWLAGAEEAEAFDWTCLYGDGPRPARISLPGYAFAKERYWLDAPAATDGQREIAATETTVATYTEQWQQADEPGPGAPIKRLICLLGEPGLRQQLVRQISALSAQTELIFIAADNKNGRDEDGHYRVAVNDPQQLQEGLQHVLSAHGASRVLYLWSMDDRRWMIDNSAIVALLKAMAATAAPIDRLLLAGQAGDALERCYLESWIGIERSLGAVMAHCPVEVAIDLPDNTGDDGRWLHRLWLQLSGDAAGSRLYQSGRTFQLRLAPTRATAAVEPLALEQIHTLLITGGLGGLGSLLAGELSSRARRRSDGKLNLILNGRSSLSADQQAKLDSLRHDKCNVFYLQADCADRQAMVAALAEVLPHSGPIDGLIHAAGLKAPGSLFDSAQADFDAVLHAKVKATLVLDEVLAAQPLALICYFSSSSAVLGDMGACSYAMANRFQQAYARYVQAGRARRVVAINWPLWRNGGMAVGEQASTEFYLKSSGQRMLESAEGLTLLQQIIASDVDHMLVLAGEPARLQQLVDRINSPARQATARPIAQVTAAKPMIERTRSRPELKGLSVEQSLLWDLRDLASRPLNAERHTLGEDTNLADFGFDSISLAEYAGLLSRHLSLKLTPELFFSHSTLAKIAAYLLTHHRQAVEACYRGEVISATEPSPIPAPVVASTSNADTIAIIGISGRFPGARNADELWRVLAEGRDMVGEIPTDRYDWHDYYGDHREDPSKTRCIWMGSVPGVSEFDPLFFEISPREAKTLDPRQRLLLQESWNALEDAGVGPRHLEAQRVGMFVGVEEGDFQRLASEESLTSGHNGILASRLAYFLNLTGPTMAINTACSSALVALHQAALSLRNNECEMAVVAGVNLIFSPDAFIGMTQAGMLSPDGKCFAFDRRANGMVPGEAVCCVVLKPLNRAEADGDPIYGVLRGSGINYDGKTNGITAPSGVSQQRLLEEVYRRAGVSTEAVEYIVTHGTGTQLGDPVEINALNDAFRGNKPGHCALTSTKTNLGHTFAASGLVSVISLLQAFRHETIPASLHCEQENDYIHWQQSPFYVNKTNKAWPAAGRDSERLGAVSAFGMSGTNAHVVLESYSRERDASPLRRPCYLLVLSAKTTEALKEKIEQLSAALQHGGYRDNQLPSISYTLLEGRHHFRHRLALVAADLEEVLYTLEQYRAGEKRPNLFVGEVEREFSAQKTIARYINQLLDDSRNASEDETRELLFGLADFYRQGYDIDGRRLFGTAQNGAHSMPPRLPLPGYPFAREHYWPEVRQRRQQPALVASQPIERLHPLVHHNISTLATQRFVSRFSGRETFLADHRIGDQLIFPGAAYLELAREAIVRASELPPQQVTLQNVVWLRPLAFAVGGSDREVELYCELAVNGNDSVSFRIYSVDGGTQQLHAQGDAQLAAVVAPLPQPVDLAQWAARCNVSERSHDLLYHDFDTMGVHYGVTFRAAGQIRIGRDRVIGQLANDALDPQLDGVLLPPGVLDSALHIAASLERRQQGAAEPVLPFALESLRLYGSVEQALRAGPLTVTAAYSEAQGGGAVEKIDLQICNNAGQCLVQLDGFSSRKTGVEPQPVQAQVMADSDETLGRLIRTPFWKPVESPGEWLPADAKSQLLLLGLPEATVGEIRRQFGKQVSVLPGMPGENDAAAYQAAALALLEWLQRLLDGHAGGYLQLFVGQGQDDLRLSALDAMLKTAMIENSALKARLVAVDLEMGNDAMVKVIVEQSRCHSNELVRVFANGSLYSRQWRELAPAQQNEQTPLRDGGIYAITGGAGGLGLIFAEHIVSGCRNPVLYLAGRSTVSQPLQQKADRLRALGAQVHYQALDVGNAAAVKQWIDGIYAKEGSLHGVIHSAGVIRDSMIINKSASEFEQVLTAKVAGIEALDQAINERALDFFVGCSSQAAMGNLGQVDYAAANAYMDAFMQYRQNLAGDGKRKGRSLSINWPLWRDGGMKLAPVIEQQMRQRFGIVPMPVEEGVKSLWQLLNNPVSAQGWVIYGELSRLAAIGQPVDAKPQAQAKPAPGRAAGTTSLSDSELKKRIEAFVTRIIADVVQIDTAKIHPSEKFEVYGFDSIMAVGVTNELEKHLGSLPKTLLFEHVNIAGMVDHFAVKYRDHFVAMFSGSQDQLENSRGLRKPTIKQSAAEPAPAQSLPLNRFAAAHSNANSPTAPSVTPVAPAVASVASGERVEDNELENYIAVIGLGGYYPGADSIDELWQNLANGVDCMSDFPADRWDHSKIYYKNRKVLGKTTCINGSFIKDVDKFDYSYFKMPKVYADHMSPEVRLFLQVAVHTFEDAGYSKETILSRYNGDVGVLLGTMTNDYHYYGFESNLFRGSMASGSGMATIPMTVSYFYGLTGPSLFIDTMCSSSSTCIHTACQMLKHDETKMVLAGGLNLMYHPYTTVNTSQGNFTSITSESVNSYGMGADGTVIGEGVGAVLLKRLDRAIADRDQIYGVIKGSAMTNAGERNGFNVPNPDLQTLAIRQAMDQAKVHPSSISYIEGHGSGTKLGDPIEVLGLNNAFRWATDDKQFCYLGSIKSNIGHLLAASGIAGLTKTLLQLKHKQIAPSIHSSQLNQDIDFADTPFVVPQQLMQWRRPERILNGRKQVFPRRAGLTSIAAGGMNAHMIVEEYPEPADSAGQIPEDQLVFVFSVHKLALLAENLTSFRDWLVSSEAPLAQIAYTLQVGKNNLRNRLAIRCRTRQALSRALNTCIDGHYQSSADSQIFYRFQESDAVQPLEYDLDDPLTPLLTQWLNGDSQVDWASLYAQPPVRISLPAYRFEKARCWYTDESYESSIVNPLMFKNKLHPLVTENCSTPQPGAIFRTDFVENELLDYVYSGRSGRRFSAFNFADVALAMPALASRFDGRTLSVSCAFEHYIADWAAVTGLEYRLFEIDSEQLELEFDFRRSGEQPANLGFAVINPLTGDEPSQPQQWLDDVRELLNRQALQPGRQLSAAEVSRRLAQAGYDFAPYLDHDGELAIGRSGLLLKGRPPVNRHNHYADNVQLSPYLATTIDKAFYLLLDELGLPQGRVIVRNIERLCCYNTPAGRFSVVLSGIGLHDNELSLSLLVLDEREQICVKVDKVSLYLGKQELASVNKNHYLLTGTVETANMPAAVLARPLLEPAGQLTAARVGKQDAKPQADDGEASLGEEILAFIQQELQDKLGFAAQDIGESTPVHDLGLDSIMVVQLTDSVNKRFGTKLMPDLFYEKQQLGELVARLEAA</sequence>
<keyword evidence="7" id="KW-0677">Repeat</keyword>
<dbReference type="PROSITE" id="PS52004">
    <property type="entry name" value="KS3_2"/>
    <property type="match status" value="3"/>
</dbReference>
<dbReference type="SUPFAM" id="SSF51735">
    <property type="entry name" value="NAD(P)-binding Rossmann-fold domains"/>
    <property type="match status" value="2"/>
</dbReference>
<dbReference type="InterPro" id="IPR018201">
    <property type="entry name" value="Ketoacyl_synth_AS"/>
</dbReference>
<feature type="domain" description="Ketosynthase family 3 (KS3)" evidence="13">
    <location>
        <begin position="1667"/>
        <end position="2084"/>
    </location>
</feature>
<dbReference type="Proteomes" id="UP000243096">
    <property type="component" value="Unassembled WGS sequence"/>
</dbReference>
<name>I7LFI3_9BURK</name>
<dbReference type="FunFam" id="3.40.47.10:FF:000019">
    <property type="entry name" value="Polyketide synthase type I"/>
    <property type="match status" value="1"/>
</dbReference>
<dbReference type="Pfam" id="PF00109">
    <property type="entry name" value="ketoacyl-synt"/>
    <property type="match status" value="3"/>
</dbReference>
<dbReference type="EMDB" id="EMD-16892"/>
<proteinExistence type="evidence at protein level"/>
<evidence type="ECO:0000313" key="17">
    <source>
        <dbReference type="Proteomes" id="UP000243096"/>
    </source>
</evidence>
<dbReference type="Pfam" id="PF22621">
    <property type="entry name" value="CurL-like_PKS_C"/>
    <property type="match status" value="1"/>
</dbReference>
<dbReference type="SMART" id="SM00826">
    <property type="entry name" value="PKS_DH"/>
    <property type="match status" value="1"/>
</dbReference>
<evidence type="ECO:0000259" key="12">
    <source>
        <dbReference type="PROSITE" id="PS50075"/>
    </source>
</evidence>
<evidence type="ECO:0000256" key="9">
    <source>
        <dbReference type="PROSITE-ProRule" id="PRU01363"/>
    </source>
</evidence>
<dbReference type="Pfam" id="PF14765">
    <property type="entry name" value="PS-DH"/>
    <property type="match status" value="2"/>
</dbReference>
<reference evidence="16 17" key="2">
    <citation type="submission" date="2018-01" db="EMBL/GenBank/DDBJ databases">
        <title>Genomic Encyclopedia of Type Strains, Phase III (KMG-III): the genomes of soil and plant-associated and newly described type strains.</title>
        <authorList>
            <person name="Whitman W."/>
        </authorList>
    </citation>
    <scope>NUCLEOTIDE SEQUENCE [LARGE SCALE GENOMIC DNA]</scope>
    <source>
        <strain evidence="16 17">HKI456</strain>
    </source>
</reference>
<feature type="region of interest" description="C-terminal hotdog fold" evidence="9">
    <location>
        <begin position="2422"/>
        <end position="2573"/>
    </location>
</feature>
<dbReference type="PROSITE" id="PS50075">
    <property type="entry name" value="CARRIER"/>
    <property type="match status" value="4"/>
</dbReference>
<dbReference type="InterPro" id="IPR050091">
    <property type="entry name" value="PKS_NRPS_Biosynth_Enz"/>
</dbReference>
<comment type="function">
    <text evidence="8">Involved in production of the polyketide antibiotic thailandamide.</text>
</comment>
<feature type="domain" description="Carrier" evidence="12">
    <location>
        <begin position="4145"/>
        <end position="4221"/>
    </location>
</feature>
<evidence type="ECO:0000256" key="5">
    <source>
        <dbReference type="ARBA" id="ARBA00022553"/>
    </source>
</evidence>
<dbReference type="GO" id="GO:0071770">
    <property type="term" value="P:DIM/DIP cell wall layer assembly"/>
    <property type="evidence" value="ECO:0007669"/>
    <property type="project" value="TreeGrafter"/>
</dbReference>
<evidence type="ECO:0000256" key="1">
    <source>
        <dbReference type="ARBA" id="ARBA00004496"/>
    </source>
</evidence>
<keyword evidence="5" id="KW-0597">Phosphoprotein</keyword>
<dbReference type="Pfam" id="PF02801">
    <property type="entry name" value="Ketoacyl-synt_C"/>
    <property type="match status" value="3"/>
</dbReference>
<feature type="coiled-coil region" evidence="10">
    <location>
        <begin position="5"/>
        <end position="39"/>
    </location>
</feature>
<keyword evidence="3" id="KW-0596">Phosphopantetheine</keyword>
<comment type="pathway">
    <text evidence="2">Antibiotic biosynthesis.</text>
</comment>
<dbReference type="Pfam" id="PF21887">
    <property type="entry name" value="RhiE_B"/>
    <property type="match status" value="1"/>
</dbReference>
<feature type="domain" description="PKS/mFAS DH" evidence="14">
    <location>
        <begin position="27"/>
        <end position="315"/>
    </location>
</feature>
<feature type="domain" description="PKS/mFAS DH" evidence="14">
    <location>
        <begin position="2282"/>
        <end position="2573"/>
    </location>
</feature>
<reference evidence="15" key="1">
    <citation type="journal article" date="2012" name="Angew. Chem. Int. Ed.">
        <title>Symbiotic cooperation in the biosynthesis of a phytotoxin.</title>
        <authorList>
            <person name="Scherlach K."/>
            <person name="Busch B."/>
            <person name="Lackner G."/>
            <person name="Pazkowski U."/>
            <person name="Hertweck C."/>
        </authorList>
    </citation>
    <scope>NUCLEOTIDE SEQUENCE</scope>
    <source>
        <strain evidence="15">HKI 456</strain>
    </source>
</reference>
<evidence type="ECO:0000259" key="14">
    <source>
        <dbReference type="PROSITE" id="PS52019"/>
    </source>
</evidence>
<dbReference type="InterPro" id="IPR049551">
    <property type="entry name" value="PKS_DH_C"/>
</dbReference>
<dbReference type="InterPro" id="IPR013968">
    <property type="entry name" value="PKS_KR"/>
</dbReference>
<dbReference type="PROSITE" id="PS52019">
    <property type="entry name" value="PKS_MFAS_DH"/>
    <property type="match status" value="2"/>
</dbReference>
<accession>I7LFI3</accession>
<dbReference type="InterPro" id="IPR020806">
    <property type="entry name" value="PKS_PP-bd"/>
</dbReference>
<feature type="region of interest" description="N-terminal hotdog fold" evidence="9">
    <location>
        <begin position="27"/>
        <end position="158"/>
    </location>
</feature>
<dbReference type="EMBL" id="HE963103">
    <property type="protein sequence ID" value="CCJ27873.1"/>
    <property type="molecule type" value="Genomic_DNA"/>
</dbReference>
<dbReference type="SMART" id="SM00823">
    <property type="entry name" value="PKS_PP"/>
    <property type="match status" value="4"/>
</dbReference>
<dbReference type="InterPro" id="IPR020841">
    <property type="entry name" value="PKS_Beta-ketoAc_synthase_dom"/>
</dbReference>
<feature type="compositionally biased region" description="Low complexity" evidence="11">
    <location>
        <begin position="3011"/>
        <end position="3026"/>
    </location>
</feature>
<feature type="region of interest" description="Disordered" evidence="11">
    <location>
        <begin position="3126"/>
        <end position="3146"/>
    </location>
</feature>
<dbReference type="RefSeq" id="WP_104077491.1">
    <property type="nucleotide sequence ID" value="NZ_CP062178.1"/>
</dbReference>
<dbReference type="PANTHER" id="PTHR43775:SF37">
    <property type="entry name" value="SI:DKEY-61P9.11"/>
    <property type="match status" value="1"/>
</dbReference>
<dbReference type="GO" id="GO:0006633">
    <property type="term" value="P:fatty acid biosynthetic process"/>
    <property type="evidence" value="ECO:0007669"/>
    <property type="project" value="InterPro"/>
</dbReference>
<evidence type="ECO:0000256" key="2">
    <source>
        <dbReference type="ARBA" id="ARBA00004792"/>
    </source>
</evidence>